<name>A0A7J7DRT7_TRIWF</name>
<dbReference type="PANTHER" id="PTHR34287:SF4">
    <property type="entry name" value="OS04G0504200 PROTEIN"/>
    <property type="match status" value="1"/>
</dbReference>
<evidence type="ECO:0000313" key="1">
    <source>
        <dbReference type="EMBL" id="KAF5748864.1"/>
    </source>
</evidence>
<accession>A0A7J7DRT7</accession>
<comment type="caution">
    <text evidence="1">The sequence shown here is derived from an EMBL/GenBank/DDBJ whole genome shotgun (WGS) entry which is preliminary data.</text>
</comment>
<organism evidence="1 2">
    <name type="scientific">Tripterygium wilfordii</name>
    <name type="common">Thunder God vine</name>
    <dbReference type="NCBI Taxonomy" id="458696"/>
    <lineage>
        <taxon>Eukaryota</taxon>
        <taxon>Viridiplantae</taxon>
        <taxon>Streptophyta</taxon>
        <taxon>Embryophyta</taxon>
        <taxon>Tracheophyta</taxon>
        <taxon>Spermatophyta</taxon>
        <taxon>Magnoliopsida</taxon>
        <taxon>eudicotyledons</taxon>
        <taxon>Gunneridae</taxon>
        <taxon>Pentapetalae</taxon>
        <taxon>rosids</taxon>
        <taxon>fabids</taxon>
        <taxon>Celastrales</taxon>
        <taxon>Celastraceae</taxon>
        <taxon>Tripterygium</taxon>
    </lineage>
</organism>
<keyword evidence="2" id="KW-1185">Reference proteome</keyword>
<proteinExistence type="predicted"/>
<protein>
    <submittedName>
        <fullName evidence="1">Uncharacterized protein</fullName>
    </submittedName>
</protein>
<evidence type="ECO:0000313" key="2">
    <source>
        <dbReference type="Proteomes" id="UP000593562"/>
    </source>
</evidence>
<dbReference type="EMBL" id="JAAARO010000004">
    <property type="protein sequence ID" value="KAF5748864.1"/>
    <property type="molecule type" value="Genomic_DNA"/>
</dbReference>
<dbReference type="AlphaFoldDB" id="A0A7J7DRT7"/>
<dbReference type="InParanoid" id="A0A7J7DRT7"/>
<dbReference type="Proteomes" id="UP000593562">
    <property type="component" value="Unassembled WGS sequence"/>
</dbReference>
<dbReference type="OrthoDB" id="1678883at2759"/>
<dbReference type="FunCoup" id="A0A7J7DRT7">
    <property type="interactions" value="306"/>
</dbReference>
<reference evidence="1 2" key="1">
    <citation type="journal article" date="2020" name="Nat. Commun.">
        <title>Genome of Tripterygium wilfordii and identification of cytochrome P450 involved in triptolide biosynthesis.</title>
        <authorList>
            <person name="Tu L."/>
            <person name="Su P."/>
            <person name="Zhang Z."/>
            <person name="Gao L."/>
            <person name="Wang J."/>
            <person name="Hu T."/>
            <person name="Zhou J."/>
            <person name="Zhang Y."/>
            <person name="Zhao Y."/>
            <person name="Liu Y."/>
            <person name="Song Y."/>
            <person name="Tong Y."/>
            <person name="Lu Y."/>
            <person name="Yang J."/>
            <person name="Xu C."/>
            <person name="Jia M."/>
            <person name="Peters R.J."/>
            <person name="Huang L."/>
            <person name="Gao W."/>
        </authorList>
    </citation>
    <scope>NUCLEOTIDE SEQUENCE [LARGE SCALE GENOMIC DNA]</scope>
    <source>
        <strain evidence="2">cv. XIE 37</strain>
        <tissue evidence="1">Leaf</tissue>
    </source>
</reference>
<sequence>MEREKLEVKEKLTFITAKVVEYLEPLMSRELLCKFPDNTAFDFDYSQSSIWSPLVPRTHSPMDLEFDLVTPRKLTYGFDPDFDRKSRNSAKKRTPCLKKKINVNLNLDILKKKKNKNKKFNASEFSPTPVKSSCVPFPTKGWGKVLKAASKRFKKKKKDPSIHVKLSNYLRDSNI</sequence>
<gene>
    <name evidence="1" type="ORF">HS088_TW04G00824</name>
</gene>
<dbReference type="PANTHER" id="PTHR34287">
    <property type="entry name" value="OS06G0551500 PROTEIN-RELATED"/>
    <property type="match status" value="1"/>
</dbReference>